<sequence length="449" mass="49798">MFDDIERSERDGDVGDLCVWCEQAAKDYCNGCKHARYCSRACQVADWPIHKKVCKDFAGAAADAKRPSPSHRRVLFFPMFSTKPQLHWTDERKTARGRWLELDHPERSVFSVLAGVAGVKDLTDSGVRTLLNLQHHLGGRRIGHALTAFSYCIVRPLHHPQLLNRSINALAKPGYLRPWAGPVIVFADVRRRGDSIPGEALDITPRDVNTVVRLLETPTCACVADPGRYLGGEVVAGLRINDIRTEINVALGVDCVFESTLVPRSPAECADHVIAIALLLGLRWYIRPANYYADEPGNTIWSDGTLRYLAYICDVQRTEDVSVEGGGEDGDSPPFCIVCDDGPFVAGVIVLHGSGNPIHMHHVLALGAYIDQVIFEKGMPSEAGFRSFWDDYKERMGDSVLGVPSPYEWEKEGIKDKLGAFEPKVVRQALVLRIEVVWQNLTATLVPTM</sequence>
<organism evidence="6 7">
    <name type="scientific">Thermothielavioides terrestris</name>
    <dbReference type="NCBI Taxonomy" id="2587410"/>
    <lineage>
        <taxon>Eukaryota</taxon>
        <taxon>Fungi</taxon>
        <taxon>Dikarya</taxon>
        <taxon>Ascomycota</taxon>
        <taxon>Pezizomycotina</taxon>
        <taxon>Sordariomycetes</taxon>
        <taxon>Sordariomycetidae</taxon>
        <taxon>Sordariales</taxon>
        <taxon>Chaetomiaceae</taxon>
        <taxon>Thermothielavioides</taxon>
    </lineage>
</organism>
<evidence type="ECO:0000256" key="2">
    <source>
        <dbReference type="ARBA" id="ARBA00022771"/>
    </source>
</evidence>
<evidence type="ECO:0000259" key="5">
    <source>
        <dbReference type="PROSITE" id="PS50865"/>
    </source>
</evidence>
<dbReference type="AlphaFoldDB" id="A0A3S4D000"/>
<evidence type="ECO:0000313" key="6">
    <source>
        <dbReference type="EMBL" id="SPQ18737.1"/>
    </source>
</evidence>
<dbReference type="Gene3D" id="6.10.140.2220">
    <property type="match status" value="1"/>
</dbReference>
<dbReference type="SUPFAM" id="SSF144232">
    <property type="entry name" value="HIT/MYND zinc finger-like"/>
    <property type="match status" value="1"/>
</dbReference>
<dbReference type="GO" id="GO:0008270">
    <property type="term" value="F:zinc ion binding"/>
    <property type="evidence" value="ECO:0007669"/>
    <property type="project" value="UniProtKB-KW"/>
</dbReference>
<evidence type="ECO:0000313" key="7">
    <source>
        <dbReference type="Proteomes" id="UP000289323"/>
    </source>
</evidence>
<keyword evidence="3" id="KW-0862">Zinc</keyword>
<gene>
    <name evidence="6" type="ORF">TT172_LOCUS1156</name>
</gene>
<dbReference type="EMBL" id="OUUZ01000001">
    <property type="protein sequence ID" value="SPQ18737.1"/>
    <property type="molecule type" value="Genomic_DNA"/>
</dbReference>
<accession>A0A3S4D000</accession>
<feature type="domain" description="MYND-type" evidence="5">
    <location>
        <begin position="18"/>
        <end position="54"/>
    </location>
</feature>
<evidence type="ECO:0000256" key="1">
    <source>
        <dbReference type="ARBA" id="ARBA00022723"/>
    </source>
</evidence>
<dbReference type="Proteomes" id="UP000289323">
    <property type="component" value="Unassembled WGS sequence"/>
</dbReference>
<keyword evidence="1" id="KW-0479">Metal-binding</keyword>
<protein>
    <submittedName>
        <fullName evidence="6">E76d95b9-0ba8-4695-8e2e-650ded1cb6ad</fullName>
    </submittedName>
</protein>
<evidence type="ECO:0000256" key="3">
    <source>
        <dbReference type="ARBA" id="ARBA00022833"/>
    </source>
</evidence>
<evidence type="ECO:0000256" key="4">
    <source>
        <dbReference type="PROSITE-ProRule" id="PRU00134"/>
    </source>
</evidence>
<dbReference type="PROSITE" id="PS01360">
    <property type="entry name" value="ZF_MYND_1"/>
    <property type="match status" value="1"/>
</dbReference>
<dbReference type="Pfam" id="PF01753">
    <property type="entry name" value="zf-MYND"/>
    <property type="match status" value="1"/>
</dbReference>
<dbReference type="PROSITE" id="PS50865">
    <property type="entry name" value="ZF_MYND_2"/>
    <property type="match status" value="1"/>
</dbReference>
<proteinExistence type="predicted"/>
<reference evidence="6 7" key="1">
    <citation type="submission" date="2018-04" db="EMBL/GenBank/DDBJ databases">
        <authorList>
            <person name="Huttner S."/>
            <person name="Dainat J."/>
        </authorList>
    </citation>
    <scope>NUCLEOTIDE SEQUENCE [LARGE SCALE GENOMIC DNA]</scope>
</reference>
<dbReference type="InterPro" id="IPR002893">
    <property type="entry name" value="Znf_MYND"/>
</dbReference>
<name>A0A3S4D000_9PEZI</name>
<keyword evidence="2 4" id="KW-0863">Zinc-finger</keyword>